<dbReference type="FunFam" id="3.10.100.10:FF:000002">
    <property type="entry name" value="Hyaluronan proteoglycan link protein 1"/>
    <property type="match status" value="1"/>
</dbReference>
<keyword evidence="15" id="KW-1185">Reference proteome</keyword>
<accession>A0A9Q0XCL1</accession>
<gene>
    <name evidence="14" type="ORF">JRQ81_008774</name>
</gene>
<feature type="chain" id="PRO_5040383518" description="Neurocan" evidence="11">
    <location>
        <begin position="27"/>
        <end position="1176"/>
    </location>
</feature>
<feature type="compositionally biased region" description="Low complexity" evidence="10">
    <location>
        <begin position="1152"/>
        <end position="1163"/>
    </location>
</feature>
<dbReference type="InterPro" id="IPR003599">
    <property type="entry name" value="Ig_sub"/>
</dbReference>
<evidence type="ECO:0000256" key="9">
    <source>
        <dbReference type="PROSITE-ProRule" id="PRU00323"/>
    </source>
</evidence>
<feature type="region of interest" description="Disordered" evidence="10">
    <location>
        <begin position="1023"/>
        <end position="1176"/>
    </location>
</feature>
<dbReference type="Gene3D" id="2.60.40.10">
    <property type="entry name" value="Immunoglobulins"/>
    <property type="match status" value="1"/>
</dbReference>
<feature type="compositionally biased region" description="Polar residues" evidence="10">
    <location>
        <begin position="1025"/>
        <end position="1037"/>
    </location>
</feature>
<dbReference type="PROSITE" id="PS01241">
    <property type="entry name" value="LINK_1"/>
    <property type="match status" value="1"/>
</dbReference>
<organism evidence="14 15">
    <name type="scientific">Phrynocephalus forsythii</name>
    <dbReference type="NCBI Taxonomy" id="171643"/>
    <lineage>
        <taxon>Eukaryota</taxon>
        <taxon>Metazoa</taxon>
        <taxon>Chordata</taxon>
        <taxon>Craniata</taxon>
        <taxon>Vertebrata</taxon>
        <taxon>Euteleostomi</taxon>
        <taxon>Lepidosauria</taxon>
        <taxon>Squamata</taxon>
        <taxon>Bifurcata</taxon>
        <taxon>Unidentata</taxon>
        <taxon>Episquamata</taxon>
        <taxon>Toxicofera</taxon>
        <taxon>Iguania</taxon>
        <taxon>Acrodonta</taxon>
        <taxon>Agamidae</taxon>
        <taxon>Agaminae</taxon>
        <taxon>Phrynocephalus</taxon>
    </lineage>
</organism>
<dbReference type="GO" id="GO:0005615">
    <property type="term" value="C:extracellular space"/>
    <property type="evidence" value="ECO:0007669"/>
    <property type="project" value="TreeGrafter"/>
</dbReference>
<dbReference type="GO" id="GO:0045202">
    <property type="term" value="C:synapse"/>
    <property type="evidence" value="ECO:0007669"/>
    <property type="project" value="TreeGrafter"/>
</dbReference>
<dbReference type="InterPro" id="IPR013106">
    <property type="entry name" value="Ig_V-set"/>
</dbReference>
<proteinExistence type="predicted"/>
<dbReference type="FunFam" id="3.10.100.10:FF:000011">
    <property type="entry name" value="Aggrecan core protein"/>
    <property type="match status" value="1"/>
</dbReference>
<feature type="region of interest" description="Disordered" evidence="10">
    <location>
        <begin position="590"/>
        <end position="615"/>
    </location>
</feature>
<dbReference type="SUPFAM" id="SSF48726">
    <property type="entry name" value="Immunoglobulin"/>
    <property type="match status" value="1"/>
</dbReference>
<keyword evidence="7" id="KW-0325">Glycoprotein</keyword>
<keyword evidence="4" id="KW-0677">Repeat</keyword>
<dbReference type="AlphaFoldDB" id="A0A9Q0XCL1"/>
<comment type="caution">
    <text evidence="14">The sequence shown here is derived from an EMBL/GenBank/DDBJ whole genome shotgun (WGS) entry which is preliminary data.</text>
</comment>
<evidence type="ECO:0000313" key="14">
    <source>
        <dbReference type="EMBL" id="KAJ7308249.1"/>
    </source>
</evidence>
<dbReference type="Gene3D" id="3.10.100.10">
    <property type="entry name" value="Mannose-Binding Protein A, subunit A"/>
    <property type="match status" value="2"/>
</dbReference>
<dbReference type="PROSITE" id="PS50963">
    <property type="entry name" value="LINK_2"/>
    <property type="match status" value="2"/>
</dbReference>
<dbReference type="InterPro" id="IPR036179">
    <property type="entry name" value="Ig-like_dom_sf"/>
</dbReference>
<feature type="compositionally biased region" description="Polar residues" evidence="10">
    <location>
        <begin position="1046"/>
        <end position="1060"/>
    </location>
</feature>
<evidence type="ECO:0000256" key="11">
    <source>
        <dbReference type="SAM" id="SignalP"/>
    </source>
</evidence>
<dbReference type="Pfam" id="PF00193">
    <property type="entry name" value="Xlink"/>
    <property type="match status" value="2"/>
</dbReference>
<dbReference type="SUPFAM" id="SSF56436">
    <property type="entry name" value="C-type lectin-like"/>
    <property type="match status" value="2"/>
</dbReference>
<feature type="compositionally biased region" description="Low complexity" evidence="10">
    <location>
        <begin position="1061"/>
        <end position="1072"/>
    </location>
</feature>
<dbReference type="GO" id="GO:0001501">
    <property type="term" value="P:skeletal system development"/>
    <property type="evidence" value="ECO:0007669"/>
    <property type="project" value="TreeGrafter"/>
</dbReference>
<dbReference type="GO" id="GO:0005540">
    <property type="term" value="F:hyaluronic acid binding"/>
    <property type="evidence" value="ECO:0007669"/>
    <property type="project" value="InterPro"/>
</dbReference>
<dbReference type="GO" id="GO:0007417">
    <property type="term" value="P:central nervous system development"/>
    <property type="evidence" value="ECO:0007669"/>
    <property type="project" value="TreeGrafter"/>
</dbReference>
<dbReference type="InterPro" id="IPR016187">
    <property type="entry name" value="CTDL_fold"/>
</dbReference>
<evidence type="ECO:0008006" key="16">
    <source>
        <dbReference type="Google" id="ProtNLM"/>
    </source>
</evidence>
<feature type="region of interest" description="Disordered" evidence="10">
    <location>
        <begin position="699"/>
        <end position="782"/>
    </location>
</feature>
<dbReference type="OrthoDB" id="441660at2759"/>
<evidence type="ECO:0000259" key="12">
    <source>
        <dbReference type="PROSITE" id="PS50835"/>
    </source>
</evidence>
<dbReference type="PANTHER" id="PTHR22804:SF24">
    <property type="entry name" value="NEUROCAN CORE PROTEIN"/>
    <property type="match status" value="1"/>
</dbReference>
<protein>
    <recommendedName>
        <fullName evidence="16">Neurocan</fullName>
    </recommendedName>
</protein>
<evidence type="ECO:0000256" key="3">
    <source>
        <dbReference type="ARBA" id="ARBA00022729"/>
    </source>
</evidence>
<evidence type="ECO:0000256" key="5">
    <source>
        <dbReference type="ARBA" id="ARBA00022974"/>
    </source>
</evidence>
<dbReference type="Pfam" id="PF07686">
    <property type="entry name" value="V-set"/>
    <property type="match status" value="1"/>
</dbReference>
<dbReference type="Proteomes" id="UP001142489">
    <property type="component" value="Unassembled WGS sequence"/>
</dbReference>
<keyword evidence="3 11" id="KW-0732">Signal</keyword>
<dbReference type="SMART" id="SM00445">
    <property type="entry name" value="LINK"/>
    <property type="match status" value="2"/>
</dbReference>
<dbReference type="PANTHER" id="PTHR22804">
    <property type="entry name" value="AGGRECAN/VERSICAN PROTEOGLYCAN"/>
    <property type="match status" value="1"/>
</dbReference>
<feature type="compositionally biased region" description="Low complexity" evidence="10">
    <location>
        <begin position="599"/>
        <end position="612"/>
    </location>
</feature>
<feature type="region of interest" description="Disordered" evidence="10">
    <location>
        <begin position="942"/>
        <end position="995"/>
    </location>
</feature>
<feature type="compositionally biased region" description="Basic and acidic residues" evidence="10">
    <location>
        <begin position="971"/>
        <end position="982"/>
    </location>
</feature>
<evidence type="ECO:0000256" key="2">
    <source>
        <dbReference type="ARBA" id="ARBA00022525"/>
    </source>
</evidence>
<dbReference type="CDD" id="cd03520">
    <property type="entry name" value="Link_domain_CSPGs_modules_2_4"/>
    <property type="match status" value="1"/>
</dbReference>
<dbReference type="EMBL" id="JAPFRF010000018">
    <property type="protein sequence ID" value="KAJ7308249.1"/>
    <property type="molecule type" value="Genomic_DNA"/>
</dbReference>
<evidence type="ECO:0000256" key="10">
    <source>
        <dbReference type="SAM" id="MobiDB-lite"/>
    </source>
</evidence>
<evidence type="ECO:0000256" key="8">
    <source>
        <dbReference type="ARBA" id="ARBA00023319"/>
    </source>
</evidence>
<feature type="domain" description="Link" evidence="13">
    <location>
        <begin position="161"/>
        <end position="256"/>
    </location>
</feature>
<feature type="domain" description="Link" evidence="13">
    <location>
        <begin position="261"/>
        <end position="358"/>
    </location>
</feature>
<dbReference type="InterPro" id="IPR016186">
    <property type="entry name" value="C-type_lectin-like/link_sf"/>
</dbReference>
<dbReference type="GO" id="GO:0002052">
    <property type="term" value="P:positive regulation of neuroblast proliferation"/>
    <property type="evidence" value="ECO:0007669"/>
    <property type="project" value="TreeGrafter"/>
</dbReference>
<evidence type="ECO:0000313" key="15">
    <source>
        <dbReference type="Proteomes" id="UP001142489"/>
    </source>
</evidence>
<dbReference type="GO" id="GO:0072534">
    <property type="term" value="C:perineuronal net"/>
    <property type="evidence" value="ECO:0007669"/>
    <property type="project" value="TreeGrafter"/>
</dbReference>
<dbReference type="GO" id="GO:0010001">
    <property type="term" value="P:glial cell differentiation"/>
    <property type="evidence" value="ECO:0007669"/>
    <property type="project" value="TreeGrafter"/>
</dbReference>
<comment type="subcellular location">
    <subcellularLocation>
        <location evidence="1">Secreted</location>
    </subcellularLocation>
</comment>
<dbReference type="CDD" id="cd03517">
    <property type="entry name" value="Link_domain_CSPGs_modules_1_3"/>
    <property type="match status" value="1"/>
</dbReference>
<feature type="domain" description="Ig-like" evidence="12">
    <location>
        <begin position="20"/>
        <end position="154"/>
    </location>
</feature>
<evidence type="ECO:0000256" key="4">
    <source>
        <dbReference type="ARBA" id="ARBA00022737"/>
    </source>
</evidence>
<feature type="compositionally biased region" description="Polar residues" evidence="10">
    <location>
        <begin position="959"/>
        <end position="970"/>
    </location>
</feature>
<feature type="region of interest" description="Disordered" evidence="10">
    <location>
        <begin position="455"/>
        <end position="497"/>
    </location>
</feature>
<dbReference type="PROSITE" id="PS50835">
    <property type="entry name" value="IG_LIKE"/>
    <property type="match status" value="1"/>
</dbReference>
<reference evidence="14" key="1">
    <citation type="journal article" date="2023" name="DNA Res.">
        <title>Chromosome-level genome assembly of Phrynocephalus forsythii using third-generation DNA sequencing and Hi-C analysis.</title>
        <authorList>
            <person name="Qi Y."/>
            <person name="Zhao W."/>
            <person name="Zhao Y."/>
            <person name="Niu C."/>
            <person name="Cao S."/>
            <person name="Zhang Y."/>
        </authorList>
    </citation>
    <scope>NUCLEOTIDE SEQUENCE</scope>
    <source>
        <tissue evidence="14">Muscle</tissue>
    </source>
</reference>
<feature type="disulfide bond" evidence="9">
    <location>
        <begin position="305"/>
        <end position="326"/>
    </location>
</feature>
<comment type="caution">
    <text evidence="9">Lacks conserved residue(s) required for the propagation of feature annotation.</text>
</comment>
<dbReference type="InterPro" id="IPR013783">
    <property type="entry name" value="Ig-like_fold"/>
</dbReference>
<keyword evidence="8" id="KW-0393">Immunoglobulin domain</keyword>
<evidence type="ECO:0000256" key="1">
    <source>
        <dbReference type="ARBA" id="ARBA00004613"/>
    </source>
</evidence>
<dbReference type="SMART" id="SM00409">
    <property type="entry name" value="IG"/>
    <property type="match status" value="1"/>
</dbReference>
<feature type="disulfide bond" evidence="9">
    <location>
        <begin position="207"/>
        <end position="228"/>
    </location>
</feature>
<evidence type="ECO:0000259" key="13">
    <source>
        <dbReference type="PROSITE" id="PS50963"/>
    </source>
</evidence>
<keyword evidence="2" id="KW-0964">Secreted</keyword>
<dbReference type="GO" id="GO:0007155">
    <property type="term" value="P:cell adhesion"/>
    <property type="evidence" value="ECO:0007669"/>
    <property type="project" value="InterPro"/>
</dbReference>
<name>A0A9Q0XCL1_9SAUR</name>
<feature type="region of interest" description="Disordered" evidence="10">
    <location>
        <begin position="507"/>
        <end position="526"/>
    </location>
</feature>
<dbReference type="InterPro" id="IPR000538">
    <property type="entry name" value="Link_dom"/>
</dbReference>
<evidence type="ECO:0000256" key="7">
    <source>
        <dbReference type="ARBA" id="ARBA00023180"/>
    </source>
</evidence>
<evidence type="ECO:0000256" key="6">
    <source>
        <dbReference type="ARBA" id="ARBA00023157"/>
    </source>
</evidence>
<feature type="signal peptide" evidence="11">
    <location>
        <begin position="1"/>
        <end position="26"/>
    </location>
</feature>
<dbReference type="InterPro" id="IPR050691">
    <property type="entry name" value="Hyaluronan_bind_Proteoglycan"/>
</dbReference>
<dbReference type="PRINTS" id="PR01265">
    <property type="entry name" value="LINKMODULE"/>
</dbReference>
<sequence>MVHVTGEISSWVFLRSLLLPVSVLLGSQDNGKVIHINKVHHQPLRVGLAEQVALPCLFLLQPPASLGPNIPPDLPRIKWSKVQSAAGQPEDLSVLVAKDNVVKIAKGYEGRISLPGYPYQRYNATLSLSAVRASDAGLYRCEVVAGIHDEQDLVPLVVTGVVFHYRAASNRYALTFSAAQRACEENSAVIASPAHLQAAFEDGYDNCDAGWLSDHTVRYPITLSRPGCYGDRNSLPGIRSYGKRNGDETYDVYCYTKELRGKVFYASSPGRMTFPMAQKYCLSRGAELATTGQLYLAWKEGLDQCDPGWLADGSVRYPIRTPRKKCGGDEPGVRTAYQHANRTGFPHSGSRFDAYCYKAWLPGKKPLGTATGEVLDPAVRGPVDQEAEGSHDSLMENLLVEHEPDLPPPGPNEPFPKETEEAILSGDARDLPKEPYGTLQKAGTALMDEQLQLVTSSPGGKETEEERRTSPQGPLWGGGRQEGSPTPTDASHRDTSVEQDLLGVVDRAPTDSTNGEVVANEESSAVAGASLEDGFEDTTPAEGVTHPASPTWLHGSTQRLAPKETVSPGPPELLYTQLPLGHPVPSTLAGTSTAHRGHPGLTTGAPAPATTPESTRRSIYTGLNGRYFQQIVEEELVVGEEAEGSATSPTALPVLALAVQKMVDNFVETSVEAQPSPAAVLRGGASYALSNEVEGDQILPSEHRGHPESTFLPPSLFGRDTHGSSHEQPVASGTYSQEAPTHPGHPEASSPVTADGLLWSPETATTTGGAAKDGAPMDISTRGDHLPHVALARDNGDTFSGFGEVLLTVPGSPPEFKRKEVQEEKGSGAASDHFRDGHDSELVSFANGFSDPSFKAQQNLMGSSQEGMGPDVSRATRTEVSLLDVGGEEAILKEDSQLAELRGEAASTLSVTDTLVPTPDPIVPRAAQILSGEVELMASGISQEGEGSSRPGLDPTPTNPMDGSTSTKPQDLSERPGAREEVTQGSDGHLKAGVVNQHRLGEDVVLQTSSTIGSSLLHHLHEGATSGSSAQTISTWPIPTEEQKDATVQSSPGTEPTSHVSTLSPDRPLLPSTSPPSLFPGGGAIGETEDEGSFLPTSPGGFLPLEPDSGSGEDPRNTSATRGGEGPAWNEEANASLMVETDPCDNDPCLHGGPASPAGTSPPVTVREASRGRTAK</sequence>
<feature type="compositionally biased region" description="Low complexity" evidence="10">
    <location>
        <begin position="763"/>
        <end position="774"/>
    </location>
</feature>
<dbReference type="FunFam" id="2.60.40.10:FF:000571">
    <property type="entry name" value="Neurocan core protein"/>
    <property type="match status" value="1"/>
</dbReference>
<keyword evidence="5" id="KW-0654">Proteoglycan</keyword>
<dbReference type="InterPro" id="IPR007110">
    <property type="entry name" value="Ig-like_dom"/>
</dbReference>
<keyword evidence="6 9" id="KW-1015">Disulfide bond</keyword>